<dbReference type="Pfam" id="PF03352">
    <property type="entry name" value="Adenine_glyco"/>
    <property type="match status" value="1"/>
</dbReference>
<feature type="binding site" evidence="1">
    <location>
        <position position="219"/>
    </location>
    <ligand>
        <name>Zn(2+)</name>
        <dbReference type="ChEBI" id="CHEBI:29105"/>
    </ligand>
</feature>
<feature type="binding site" evidence="1">
    <location>
        <position position="234"/>
    </location>
    <ligand>
        <name>Zn(2+)</name>
        <dbReference type="ChEBI" id="CHEBI:29105"/>
    </ligand>
</feature>
<keyword evidence="1" id="KW-0862">Zinc</keyword>
<dbReference type="Gene3D" id="1.10.340.30">
    <property type="entry name" value="Hypothetical protein, domain 2"/>
    <property type="match status" value="1"/>
</dbReference>
<dbReference type="GO" id="GO:0046872">
    <property type="term" value="F:metal ion binding"/>
    <property type="evidence" value="ECO:0007669"/>
    <property type="project" value="UniProtKB-KW"/>
</dbReference>
<dbReference type="SUPFAM" id="SSF48150">
    <property type="entry name" value="DNA-glycosylase"/>
    <property type="match status" value="1"/>
</dbReference>
<gene>
    <name evidence="3" type="ORF">I3842_16G073700</name>
</gene>
<dbReference type="PANTHER" id="PTHR31116:SF4">
    <property type="entry name" value="DNA GLYCOSYLASE SUPERFAMILY PROTEIN"/>
    <property type="match status" value="1"/>
</dbReference>
<dbReference type="EMBL" id="CM031840">
    <property type="protein sequence ID" value="KAG6672722.1"/>
    <property type="molecule type" value="Genomic_DNA"/>
</dbReference>
<dbReference type="InterPro" id="IPR011257">
    <property type="entry name" value="DNA_glycosylase"/>
</dbReference>
<feature type="compositionally biased region" description="Pro residues" evidence="2">
    <location>
        <begin position="51"/>
        <end position="64"/>
    </location>
</feature>
<dbReference type="GO" id="GO:0008725">
    <property type="term" value="F:DNA-3-methyladenine glycosylase activity"/>
    <property type="evidence" value="ECO:0007669"/>
    <property type="project" value="InterPro"/>
</dbReference>
<evidence type="ECO:0000256" key="2">
    <source>
        <dbReference type="SAM" id="MobiDB-lite"/>
    </source>
</evidence>
<dbReference type="InterPro" id="IPR005019">
    <property type="entry name" value="Adenine_glyco"/>
</dbReference>
<protein>
    <recommendedName>
        <fullName evidence="5">DNA-3-methyladenine glycosylase I</fullName>
    </recommendedName>
</protein>
<dbReference type="OrthoDB" id="3941538at2759"/>
<sequence>MCSSKAKVTVGIDAIPTPTVARINGRPVLQPTCNLVPRLERRNSLKKVTPAPSPLAPQPPPPLPTSATSPRTKALLTPPISPKLKSPRPPAVKRGNDPNGLSLSAEKIVIPKVSTKTPTLERKKSKSFKGIIYGDGAAVSCVGVSPLVEASLSYSSSLITESPGSIAAGRREQMALLQAQRKMRIAHYGRSKSEKFEKVVPSDYSSDITSKRTEEEKRCSFITPNSDPIYVAYHDEEWGVPVHDDKMLLELLVLSGAQVGSDWSSILKKRQDFRNAFSGFDAEIIAKFSDKQMMSICSEYGIDISRLRGVVDNSNRILEIKKEFGSFDKYIWGFVNHKPISTQYKAGHKIPVKTSKSESISKDMVRRNFRFVGPTVVHSFMQAAGLTNDHLITCHRHLQCSLMAATRRTTTEPAL</sequence>
<dbReference type="PANTHER" id="PTHR31116">
    <property type="entry name" value="OS04G0501200 PROTEIN"/>
    <property type="match status" value="1"/>
</dbReference>
<dbReference type="Proteomes" id="UP000811246">
    <property type="component" value="Chromosome 16"/>
</dbReference>
<evidence type="ECO:0000313" key="3">
    <source>
        <dbReference type="EMBL" id="KAG6672722.1"/>
    </source>
</evidence>
<evidence type="ECO:0000256" key="1">
    <source>
        <dbReference type="PIRSR" id="PIRSR605019-1"/>
    </source>
</evidence>
<dbReference type="GO" id="GO:0006284">
    <property type="term" value="P:base-excision repair"/>
    <property type="evidence" value="ECO:0007669"/>
    <property type="project" value="InterPro"/>
</dbReference>
<proteinExistence type="predicted"/>
<comment type="caution">
    <text evidence="3">The sequence shown here is derived from an EMBL/GenBank/DDBJ whole genome shotgun (WGS) entry which is preliminary data.</text>
</comment>
<name>A0A922A7X1_CARIL</name>
<feature type="binding site" evidence="1">
    <location>
        <position position="394"/>
    </location>
    <ligand>
        <name>Zn(2+)</name>
        <dbReference type="ChEBI" id="CHEBI:29105"/>
    </ligand>
</feature>
<feature type="binding site" evidence="1">
    <location>
        <position position="390"/>
    </location>
    <ligand>
        <name>Zn(2+)</name>
        <dbReference type="ChEBI" id="CHEBI:29105"/>
    </ligand>
</feature>
<organism evidence="3 4">
    <name type="scientific">Carya illinoinensis</name>
    <name type="common">Pecan</name>
    <dbReference type="NCBI Taxonomy" id="32201"/>
    <lineage>
        <taxon>Eukaryota</taxon>
        <taxon>Viridiplantae</taxon>
        <taxon>Streptophyta</taxon>
        <taxon>Embryophyta</taxon>
        <taxon>Tracheophyta</taxon>
        <taxon>Spermatophyta</taxon>
        <taxon>Magnoliopsida</taxon>
        <taxon>eudicotyledons</taxon>
        <taxon>Gunneridae</taxon>
        <taxon>Pentapetalae</taxon>
        <taxon>rosids</taxon>
        <taxon>fabids</taxon>
        <taxon>Fagales</taxon>
        <taxon>Juglandaceae</taxon>
        <taxon>Carya</taxon>
    </lineage>
</organism>
<feature type="region of interest" description="Disordered" evidence="2">
    <location>
        <begin position="46"/>
        <end position="103"/>
    </location>
</feature>
<reference evidence="3" key="1">
    <citation type="submission" date="2021-01" db="EMBL/GenBank/DDBJ databases">
        <authorList>
            <person name="Lovell J.T."/>
            <person name="Bentley N."/>
            <person name="Bhattarai G."/>
            <person name="Jenkins J.W."/>
            <person name="Sreedasyam A."/>
            <person name="Alarcon Y."/>
            <person name="Bock C."/>
            <person name="Boston L."/>
            <person name="Carlson J."/>
            <person name="Cervantes K."/>
            <person name="Clermont K."/>
            <person name="Krom N."/>
            <person name="Kubenka K."/>
            <person name="Mamidi S."/>
            <person name="Mattison C."/>
            <person name="Monteros M."/>
            <person name="Pisani C."/>
            <person name="Plott C."/>
            <person name="Rajasekar S."/>
            <person name="Rhein H.S."/>
            <person name="Rohla C."/>
            <person name="Song M."/>
            <person name="Hilaire R.S."/>
            <person name="Shu S."/>
            <person name="Wells L."/>
            <person name="Wang X."/>
            <person name="Webber J."/>
            <person name="Heerema R.J."/>
            <person name="Klein P."/>
            <person name="Conner P."/>
            <person name="Grauke L."/>
            <person name="Grimwood J."/>
            <person name="Schmutz J."/>
            <person name="Randall J.J."/>
        </authorList>
    </citation>
    <scope>NUCLEOTIDE SEQUENCE</scope>
    <source>
        <tissue evidence="3">Leaf</tissue>
    </source>
</reference>
<evidence type="ECO:0000313" key="4">
    <source>
        <dbReference type="Proteomes" id="UP000811246"/>
    </source>
</evidence>
<keyword evidence="1" id="KW-0479">Metal-binding</keyword>
<accession>A0A922A7X1</accession>
<dbReference type="AlphaFoldDB" id="A0A922A7X1"/>
<evidence type="ECO:0008006" key="5">
    <source>
        <dbReference type="Google" id="ProtNLM"/>
    </source>
</evidence>